<reference evidence="1 2" key="1">
    <citation type="submission" date="2020-02" db="EMBL/GenBank/DDBJ databases">
        <authorList>
            <person name="Hogendoorn C."/>
        </authorList>
    </citation>
    <scope>NUCLEOTIDE SEQUENCE [LARGE SCALE GENOMIC DNA]</scope>
    <source>
        <strain evidence="1">METHB21</strain>
    </source>
</reference>
<evidence type="ECO:0000313" key="2">
    <source>
        <dbReference type="Proteomes" id="UP000494216"/>
    </source>
</evidence>
<dbReference type="AlphaFoldDB" id="A0A8S0WZC1"/>
<organism evidence="1 2">
    <name type="scientific">Candidatus Methylobacter favarea</name>
    <dbReference type="NCBI Taxonomy" id="2707345"/>
    <lineage>
        <taxon>Bacteria</taxon>
        <taxon>Pseudomonadati</taxon>
        <taxon>Pseudomonadota</taxon>
        <taxon>Gammaproteobacteria</taxon>
        <taxon>Methylococcales</taxon>
        <taxon>Methylococcaceae</taxon>
        <taxon>Methylobacter</taxon>
    </lineage>
</organism>
<sequence>MSYYGANIYPENVAVGLEQPEIRAWVTGKFARETEDGDNCRHIVVELMPGIDPNKTMVPLIAASIRATDHKIR</sequence>
<dbReference type="Proteomes" id="UP000494216">
    <property type="component" value="Unassembled WGS sequence"/>
</dbReference>
<comment type="caution">
    <text evidence="1">The sequence shown here is derived from an EMBL/GenBank/DDBJ whole genome shotgun (WGS) entry which is preliminary data.</text>
</comment>
<name>A0A8S0WZC1_9GAMM</name>
<dbReference type="EMBL" id="CADCXN010000045">
    <property type="protein sequence ID" value="CAA9890095.1"/>
    <property type="molecule type" value="Genomic_DNA"/>
</dbReference>
<proteinExistence type="predicted"/>
<evidence type="ECO:0000313" key="1">
    <source>
        <dbReference type="EMBL" id="CAA9890095.1"/>
    </source>
</evidence>
<protein>
    <submittedName>
        <fullName evidence="1">Uncharacterized protein</fullName>
    </submittedName>
</protein>
<accession>A0A8S0WZC1</accession>
<keyword evidence="2" id="KW-1185">Reference proteome</keyword>
<dbReference type="RefSeq" id="WP_246246896.1">
    <property type="nucleotide sequence ID" value="NZ_CADCXN010000045.1"/>
</dbReference>
<gene>
    <name evidence="1" type="ORF">METHB2_180046</name>
</gene>